<evidence type="ECO:0000313" key="3">
    <source>
        <dbReference type="EMBL" id="RCK60225.1"/>
    </source>
</evidence>
<gene>
    <name evidence="3" type="ORF">DTO57_08930</name>
</gene>
<protein>
    <submittedName>
        <fullName evidence="3">DUF2813 domain-containing protein</fullName>
    </submittedName>
</protein>
<proteinExistence type="predicted"/>
<dbReference type="Proteomes" id="UP000253508">
    <property type="component" value="Unassembled WGS sequence"/>
</dbReference>
<dbReference type="InterPro" id="IPR027417">
    <property type="entry name" value="P-loop_NTPase"/>
</dbReference>
<evidence type="ECO:0000259" key="1">
    <source>
        <dbReference type="Pfam" id="PF13175"/>
    </source>
</evidence>
<dbReference type="CDD" id="cd01026">
    <property type="entry name" value="TOPRIM_OLD"/>
    <property type="match status" value="1"/>
</dbReference>
<dbReference type="OrthoDB" id="3237462at2"/>
<reference evidence="3 4" key="1">
    <citation type="submission" date="2018-07" db="EMBL/GenBank/DDBJ databases">
        <title>Microbacterium endoborsara sp. nov., a novel actinobacterium isolated from Borszczowia aralocaspica.</title>
        <authorList>
            <person name="An D."/>
        </authorList>
    </citation>
    <scope>NUCLEOTIDE SEQUENCE [LARGE SCALE GENOMIC DNA]</scope>
    <source>
        <strain evidence="3 4">C1.15228</strain>
    </source>
</reference>
<sequence length="627" mass="68836">MKIKNVTIKNFRSLKDVEIDFDDITTFIGPNGAGKSTVLRALDWFFNGAKAGSLSEEDCSYGAVNTAIEVRVVFTELTATDRQALGKYVTTDMETFTAWKTRTPDGVETLSANAKGYAPFTEIRNTPNATAKRDAYKKLRASSPELDLPSANTGTAVDDAMTTWESTHPDQLENVPEVQTNFFGFNSNSKMSGLFDFVLVTADLRASEEAQDAKSTVIGRILERSIDRSTVDAEVAEIVESSRAEQQAIYDRAFGEQLGKITNELNRVVKGYTPGRSVSVRPADVELKAPRTTFQLSIVDGETETSIDRQGHGFQRTLLISALQMLAQSGTAGDEGAICLAIEEPELYQHPIQAQAFAKVLRTLTEDESNQIQVMYATHSPYFIEAQKFHQVRRLTRSSDIQPEVSIHAATLEEVKSRLNGIIKPSSVESQLDGTISNQLSIAVFADRVFLVEGTTECAVFYGLGDREGVGSLEAAGISIVPVSGKMNIPLAHAILSTLGVPVYAMFDADLGFEDRASSAGKSSEKIEEERKGHISSNRKLLRYFGYPEADFPMEKVGNQVAILEDHLEDHLHKNWPSWTASLQELETSTGISARKNQEAYRTVTLRSEGPVPPVFQAVLQAVQVRA</sequence>
<dbReference type="InterPro" id="IPR051396">
    <property type="entry name" value="Bact_Antivir_Def_Nuclease"/>
</dbReference>
<dbReference type="InterPro" id="IPR041685">
    <property type="entry name" value="AAA_GajA/Old/RecF-like"/>
</dbReference>
<organism evidence="3 4">
    <name type="scientific">Microbacterium sorbitolivorans</name>
    <dbReference type="NCBI Taxonomy" id="1867410"/>
    <lineage>
        <taxon>Bacteria</taxon>
        <taxon>Bacillati</taxon>
        <taxon>Actinomycetota</taxon>
        <taxon>Actinomycetes</taxon>
        <taxon>Micrococcales</taxon>
        <taxon>Microbacteriaceae</taxon>
        <taxon>Microbacterium</taxon>
    </lineage>
</organism>
<name>A0A367Y2W6_9MICO</name>
<dbReference type="PANTHER" id="PTHR43581">
    <property type="entry name" value="ATP/GTP PHOSPHATASE"/>
    <property type="match status" value="1"/>
</dbReference>
<accession>A0A367Y2W6</accession>
<dbReference type="InterPro" id="IPR034139">
    <property type="entry name" value="TOPRIM_OLD"/>
</dbReference>
<evidence type="ECO:0000259" key="2">
    <source>
        <dbReference type="Pfam" id="PF20469"/>
    </source>
</evidence>
<evidence type="ECO:0000313" key="4">
    <source>
        <dbReference type="Proteomes" id="UP000253508"/>
    </source>
</evidence>
<dbReference type="SUPFAM" id="SSF52540">
    <property type="entry name" value="P-loop containing nucleoside triphosphate hydrolases"/>
    <property type="match status" value="1"/>
</dbReference>
<dbReference type="Pfam" id="PF20469">
    <property type="entry name" value="OLD-like_TOPRIM"/>
    <property type="match status" value="1"/>
</dbReference>
<comment type="caution">
    <text evidence="3">The sequence shown here is derived from an EMBL/GenBank/DDBJ whole genome shotgun (WGS) entry which is preliminary data.</text>
</comment>
<dbReference type="PANTHER" id="PTHR43581:SF4">
    <property type="entry name" value="ATP_GTP PHOSPHATASE"/>
    <property type="match status" value="1"/>
</dbReference>
<dbReference type="Pfam" id="PF13175">
    <property type="entry name" value="AAA_15"/>
    <property type="match status" value="1"/>
</dbReference>
<dbReference type="Gene3D" id="3.40.50.300">
    <property type="entry name" value="P-loop containing nucleotide triphosphate hydrolases"/>
    <property type="match status" value="1"/>
</dbReference>
<keyword evidence="4" id="KW-1185">Reference proteome</keyword>
<feature type="domain" description="Endonuclease GajA/Old nuclease/RecF-like AAA" evidence="1">
    <location>
        <begin position="1"/>
        <end position="384"/>
    </location>
</feature>
<dbReference type="EMBL" id="QORO01000002">
    <property type="protein sequence ID" value="RCK60225.1"/>
    <property type="molecule type" value="Genomic_DNA"/>
</dbReference>
<dbReference type="RefSeq" id="WP_114117837.1">
    <property type="nucleotide sequence ID" value="NZ_BMHU01000006.1"/>
</dbReference>
<dbReference type="AlphaFoldDB" id="A0A367Y2W6"/>
<feature type="domain" description="OLD protein-like TOPRIM" evidence="2">
    <location>
        <begin position="445"/>
        <end position="510"/>
    </location>
</feature>